<comment type="caution">
    <text evidence="6">The sequence shown here is derived from an EMBL/GenBank/DDBJ whole genome shotgun (WGS) entry which is preliminary data.</text>
</comment>
<proteinExistence type="inferred from homology"/>
<gene>
    <name evidence="6" type="ORF">CDL12_13576</name>
</gene>
<evidence type="ECO:0000256" key="3">
    <source>
        <dbReference type="ARBA" id="ARBA00022490"/>
    </source>
</evidence>
<dbReference type="NCBIfam" id="TIGR02189">
    <property type="entry name" value="GlrX-like_plant"/>
    <property type="match status" value="1"/>
</dbReference>
<dbReference type="EMBL" id="NKXS01002404">
    <property type="protein sequence ID" value="PIN13805.1"/>
    <property type="molecule type" value="Genomic_DNA"/>
</dbReference>
<accession>A0A2G9H8G1</accession>
<dbReference type="InterPro" id="IPR036249">
    <property type="entry name" value="Thioredoxin-like_sf"/>
</dbReference>
<dbReference type="OrthoDB" id="418495at2759"/>
<comment type="similarity">
    <text evidence="2">Belongs to the glutaredoxin family. CC-type subfamily.</text>
</comment>
<keyword evidence="7" id="KW-1185">Reference proteome</keyword>
<evidence type="ECO:0000313" key="7">
    <source>
        <dbReference type="Proteomes" id="UP000231279"/>
    </source>
</evidence>
<dbReference type="InterPro" id="IPR002109">
    <property type="entry name" value="Glutaredoxin"/>
</dbReference>
<keyword evidence="4" id="KW-0676">Redox-active center</keyword>
<dbReference type="Gene3D" id="3.40.30.10">
    <property type="entry name" value="Glutaredoxin"/>
    <property type="match status" value="1"/>
</dbReference>
<protein>
    <submittedName>
        <fullName evidence="6">Glutaredoxin</fullName>
        <ecNumber evidence="6">1.8.1.9</ecNumber>
    </submittedName>
</protein>
<sequence length="102" mass="11268">MDMVTKLGKENSVVIFSKTNCCMSHAVTTLIRNFGANPMIYELDQMPNGHQLEKGLKELGCDPSVPAVFMNKEFVGGSNEIMSLNIRGKLKPLLIKANAIWV</sequence>
<dbReference type="EC" id="1.8.1.9" evidence="6"/>
<reference evidence="7" key="1">
    <citation type="journal article" date="2018" name="Gigascience">
        <title>Genome assembly of the Pink Ipe (Handroanthus impetiginosus, Bignoniaceae), a highly valued, ecologically keystone Neotropical timber forest tree.</title>
        <authorList>
            <person name="Silva-Junior O.B."/>
            <person name="Grattapaglia D."/>
            <person name="Novaes E."/>
            <person name="Collevatti R.G."/>
        </authorList>
    </citation>
    <scope>NUCLEOTIDE SEQUENCE [LARGE SCALE GENOMIC DNA]</scope>
    <source>
        <strain evidence="7">cv. UFG-1</strain>
    </source>
</reference>
<dbReference type="Pfam" id="PF00462">
    <property type="entry name" value="Glutaredoxin"/>
    <property type="match status" value="1"/>
</dbReference>
<dbReference type="PROSITE" id="PS51354">
    <property type="entry name" value="GLUTAREDOXIN_2"/>
    <property type="match status" value="1"/>
</dbReference>
<dbReference type="STRING" id="429701.A0A2G9H8G1"/>
<keyword evidence="6" id="KW-0560">Oxidoreductase</keyword>
<evidence type="ECO:0000256" key="2">
    <source>
        <dbReference type="ARBA" id="ARBA00007568"/>
    </source>
</evidence>
<organism evidence="6 7">
    <name type="scientific">Handroanthus impetiginosus</name>
    <dbReference type="NCBI Taxonomy" id="429701"/>
    <lineage>
        <taxon>Eukaryota</taxon>
        <taxon>Viridiplantae</taxon>
        <taxon>Streptophyta</taxon>
        <taxon>Embryophyta</taxon>
        <taxon>Tracheophyta</taxon>
        <taxon>Spermatophyta</taxon>
        <taxon>Magnoliopsida</taxon>
        <taxon>eudicotyledons</taxon>
        <taxon>Gunneridae</taxon>
        <taxon>Pentapetalae</taxon>
        <taxon>asterids</taxon>
        <taxon>lamiids</taxon>
        <taxon>Lamiales</taxon>
        <taxon>Bignoniaceae</taxon>
        <taxon>Crescentiina</taxon>
        <taxon>Tabebuia alliance</taxon>
        <taxon>Handroanthus</taxon>
    </lineage>
</organism>
<dbReference type="GO" id="GO:0005737">
    <property type="term" value="C:cytoplasm"/>
    <property type="evidence" value="ECO:0007669"/>
    <property type="project" value="UniProtKB-SubCell"/>
</dbReference>
<comment type="subcellular location">
    <subcellularLocation>
        <location evidence="1">Cytoplasm</location>
    </subcellularLocation>
</comment>
<dbReference type="AlphaFoldDB" id="A0A2G9H8G1"/>
<evidence type="ECO:0000313" key="6">
    <source>
        <dbReference type="EMBL" id="PIN13805.1"/>
    </source>
</evidence>
<feature type="domain" description="Glutaredoxin" evidence="5">
    <location>
        <begin position="13"/>
        <end position="75"/>
    </location>
</feature>
<dbReference type="GO" id="GO:0004791">
    <property type="term" value="F:thioredoxin-disulfide reductase (NADPH) activity"/>
    <property type="evidence" value="ECO:0007669"/>
    <property type="project" value="UniProtKB-EC"/>
</dbReference>
<dbReference type="SUPFAM" id="SSF52833">
    <property type="entry name" value="Thioredoxin-like"/>
    <property type="match status" value="1"/>
</dbReference>
<dbReference type="CDD" id="cd03419">
    <property type="entry name" value="GRX_GRXh_1_2_like"/>
    <property type="match status" value="1"/>
</dbReference>
<evidence type="ECO:0000259" key="5">
    <source>
        <dbReference type="Pfam" id="PF00462"/>
    </source>
</evidence>
<dbReference type="Proteomes" id="UP000231279">
    <property type="component" value="Unassembled WGS sequence"/>
</dbReference>
<name>A0A2G9H8G1_9LAMI</name>
<dbReference type="InterPro" id="IPR011905">
    <property type="entry name" value="GlrX-like_pln_2"/>
</dbReference>
<evidence type="ECO:0000256" key="1">
    <source>
        <dbReference type="ARBA" id="ARBA00004496"/>
    </source>
</evidence>
<evidence type="ECO:0000256" key="4">
    <source>
        <dbReference type="ARBA" id="ARBA00023284"/>
    </source>
</evidence>
<dbReference type="PANTHER" id="PTHR10168">
    <property type="entry name" value="GLUTAREDOXIN"/>
    <property type="match status" value="1"/>
</dbReference>
<keyword evidence="3" id="KW-0963">Cytoplasm</keyword>